<dbReference type="Gramene" id="TuG1812G0300005495.01.T03">
    <property type="protein sequence ID" value="TuG1812G0300005495.01.T03"/>
    <property type="gene ID" value="TuG1812G0300005495.01"/>
</dbReference>
<sequence length="103" mass="11068">MAAEGGGGGGGGKVSFKVILTSDPKLPFKVQRAGGGALHRGAQVRCRGVQGPAPDQRHHHQRWSRHQPTAKCRQRVLEAWLGAATHPPRQSWSDCGVFLVSHC</sequence>
<evidence type="ECO:0000313" key="3">
    <source>
        <dbReference type="Proteomes" id="UP000015106"/>
    </source>
</evidence>
<dbReference type="AlphaFoldDB" id="A0A8R7VGN5"/>
<evidence type="ECO:0008006" key="4">
    <source>
        <dbReference type="Google" id="ProtNLM"/>
    </source>
</evidence>
<feature type="region of interest" description="Disordered" evidence="1">
    <location>
        <begin position="48"/>
        <end position="69"/>
    </location>
</feature>
<protein>
    <recommendedName>
        <fullName evidence="4">Ubiquitin-fold modifier 1</fullName>
    </recommendedName>
</protein>
<dbReference type="Proteomes" id="UP000015106">
    <property type="component" value="Chromosome 3"/>
</dbReference>
<proteinExistence type="predicted"/>
<name>A0A8R7VGN5_TRIUA</name>
<reference evidence="2" key="3">
    <citation type="submission" date="2022-06" db="UniProtKB">
        <authorList>
            <consortium name="EnsemblPlants"/>
        </authorList>
    </citation>
    <scope>IDENTIFICATION</scope>
</reference>
<dbReference type="Gene3D" id="3.10.20.90">
    <property type="entry name" value="Phosphatidylinositol 3-kinase Catalytic Subunit, Chain A, domain 1"/>
    <property type="match status" value="1"/>
</dbReference>
<organism evidence="2 3">
    <name type="scientific">Triticum urartu</name>
    <name type="common">Red wild einkorn</name>
    <name type="synonym">Crithodium urartu</name>
    <dbReference type="NCBI Taxonomy" id="4572"/>
    <lineage>
        <taxon>Eukaryota</taxon>
        <taxon>Viridiplantae</taxon>
        <taxon>Streptophyta</taxon>
        <taxon>Embryophyta</taxon>
        <taxon>Tracheophyta</taxon>
        <taxon>Spermatophyta</taxon>
        <taxon>Magnoliopsida</taxon>
        <taxon>Liliopsida</taxon>
        <taxon>Poales</taxon>
        <taxon>Poaceae</taxon>
        <taxon>BOP clade</taxon>
        <taxon>Pooideae</taxon>
        <taxon>Triticodae</taxon>
        <taxon>Triticeae</taxon>
        <taxon>Triticinae</taxon>
        <taxon>Triticum</taxon>
    </lineage>
</organism>
<dbReference type="EnsemblPlants" id="TuG1812G0300005495.01.T03">
    <property type="protein sequence ID" value="TuG1812G0300005495.01.T03"/>
    <property type="gene ID" value="TuG1812G0300005495.01"/>
</dbReference>
<keyword evidence="3" id="KW-1185">Reference proteome</keyword>
<evidence type="ECO:0000313" key="2">
    <source>
        <dbReference type="EnsemblPlants" id="TuG1812U0000181300.01.T03"/>
    </source>
</evidence>
<dbReference type="EnsemblPlants" id="TuG1812U0000181300.01.T03">
    <property type="protein sequence ID" value="TuG1812U0000181300.01.T03"/>
    <property type="gene ID" value="TuG1812U0000181300.01"/>
</dbReference>
<dbReference type="Gramene" id="TuG1812U0000181300.01.T03">
    <property type="protein sequence ID" value="TuG1812U0000181300.01.T03"/>
    <property type="gene ID" value="TuG1812U0000181300.01"/>
</dbReference>
<accession>A0A8R7VGN5</accession>
<evidence type="ECO:0000256" key="1">
    <source>
        <dbReference type="SAM" id="MobiDB-lite"/>
    </source>
</evidence>
<reference evidence="3" key="1">
    <citation type="journal article" date="2013" name="Nature">
        <title>Draft genome of the wheat A-genome progenitor Triticum urartu.</title>
        <authorList>
            <person name="Ling H.Q."/>
            <person name="Zhao S."/>
            <person name="Liu D."/>
            <person name="Wang J."/>
            <person name="Sun H."/>
            <person name="Zhang C."/>
            <person name="Fan H."/>
            <person name="Li D."/>
            <person name="Dong L."/>
            <person name="Tao Y."/>
            <person name="Gao C."/>
            <person name="Wu H."/>
            <person name="Li Y."/>
            <person name="Cui Y."/>
            <person name="Guo X."/>
            <person name="Zheng S."/>
            <person name="Wang B."/>
            <person name="Yu K."/>
            <person name="Liang Q."/>
            <person name="Yang W."/>
            <person name="Lou X."/>
            <person name="Chen J."/>
            <person name="Feng M."/>
            <person name="Jian J."/>
            <person name="Zhang X."/>
            <person name="Luo G."/>
            <person name="Jiang Y."/>
            <person name="Liu J."/>
            <person name="Wang Z."/>
            <person name="Sha Y."/>
            <person name="Zhang B."/>
            <person name="Wu H."/>
            <person name="Tang D."/>
            <person name="Shen Q."/>
            <person name="Xue P."/>
            <person name="Zou S."/>
            <person name="Wang X."/>
            <person name="Liu X."/>
            <person name="Wang F."/>
            <person name="Yang Y."/>
            <person name="An X."/>
            <person name="Dong Z."/>
            <person name="Zhang K."/>
            <person name="Zhang X."/>
            <person name="Luo M.C."/>
            <person name="Dvorak J."/>
            <person name="Tong Y."/>
            <person name="Wang J."/>
            <person name="Yang H."/>
            <person name="Li Z."/>
            <person name="Wang D."/>
            <person name="Zhang A."/>
            <person name="Wang J."/>
        </authorList>
    </citation>
    <scope>NUCLEOTIDE SEQUENCE</scope>
    <source>
        <strain evidence="3">cv. G1812</strain>
    </source>
</reference>
<reference evidence="2" key="2">
    <citation type="submission" date="2018-03" db="EMBL/GenBank/DDBJ databases">
        <title>The Triticum urartu genome reveals the dynamic nature of wheat genome evolution.</title>
        <authorList>
            <person name="Ling H."/>
            <person name="Ma B."/>
            <person name="Shi X."/>
            <person name="Liu H."/>
            <person name="Dong L."/>
            <person name="Sun H."/>
            <person name="Cao Y."/>
            <person name="Gao Q."/>
            <person name="Zheng S."/>
            <person name="Li Y."/>
            <person name="Yu Y."/>
            <person name="Du H."/>
            <person name="Qi M."/>
            <person name="Li Y."/>
            <person name="Yu H."/>
            <person name="Cui Y."/>
            <person name="Wang N."/>
            <person name="Chen C."/>
            <person name="Wu H."/>
            <person name="Zhao Y."/>
            <person name="Zhang J."/>
            <person name="Li Y."/>
            <person name="Zhou W."/>
            <person name="Zhang B."/>
            <person name="Hu W."/>
            <person name="Eijk M."/>
            <person name="Tang J."/>
            <person name="Witsenboer H."/>
            <person name="Zhao S."/>
            <person name="Li Z."/>
            <person name="Zhang A."/>
            <person name="Wang D."/>
            <person name="Liang C."/>
        </authorList>
    </citation>
    <scope>NUCLEOTIDE SEQUENCE [LARGE SCALE GENOMIC DNA]</scope>
    <source>
        <strain evidence="2">cv. G1812</strain>
    </source>
</reference>